<gene>
    <name evidence="1" type="ORF">L1987_13357</name>
</gene>
<name>A0ACB9JGP0_9ASTR</name>
<accession>A0ACB9JGP0</accession>
<keyword evidence="2" id="KW-1185">Reference proteome</keyword>
<dbReference type="Proteomes" id="UP001056120">
    <property type="component" value="Linkage Group LG04"/>
</dbReference>
<reference evidence="1 2" key="2">
    <citation type="journal article" date="2022" name="Mol. Ecol. Resour.">
        <title>The genomes of chicory, endive, great burdock and yacon provide insights into Asteraceae paleo-polyploidization history and plant inulin production.</title>
        <authorList>
            <person name="Fan W."/>
            <person name="Wang S."/>
            <person name="Wang H."/>
            <person name="Wang A."/>
            <person name="Jiang F."/>
            <person name="Liu H."/>
            <person name="Zhao H."/>
            <person name="Xu D."/>
            <person name="Zhang Y."/>
        </authorList>
    </citation>
    <scope>NUCLEOTIDE SEQUENCE [LARGE SCALE GENOMIC DNA]</scope>
    <source>
        <strain evidence="2">cv. Yunnan</strain>
        <tissue evidence="1">Leaves</tissue>
    </source>
</reference>
<proteinExistence type="predicted"/>
<organism evidence="1 2">
    <name type="scientific">Smallanthus sonchifolius</name>
    <dbReference type="NCBI Taxonomy" id="185202"/>
    <lineage>
        <taxon>Eukaryota</taxon>
        <taxon>Viridiplantae</taxon>
        <taxon>Streptophyta</taxon>
        <taxon>Embryophyta</taxon>
        <taxon>Tracheophyta</taxon>
        <taxon>Spermatophyta</taxon>
        <taxon>Magnoliopsida</taxon>
        <taxon>eudicotyledons</taxon>
        <taxon>Gunneridae</taxon>
        <taxon>Pentapetalae</taxon>
        <taxon>asterids</taxon>
        <taxon>campanulids</taxon>
        <taxon>Asterales</taxon>
        <taxon>Asteraceae</taxon>
        <taxon>Asteroideae</taxon>
        <taxon>Heliantheae alliance</taxon>
        <taxon>Millerieae</taxon>
        <taxon>Smallanthus</taxon>
    </lineage>
</organism>
<protein>
    <submittedName>
        <fullName evidence="1">Uncharacterized protein</fullName>
    </submittedName>
</protein>
<evidence type="ECO:0000313" key="2">
    <source>
        <dbReference type="Proteomes" id="UP001056120"/>
    </source>
</evidence>
<sequence>MSASIAAAHSSQGVEDATFVASLLVTPPSSKHPSPVITSVPTVSKSSAGISKPSDSERITFLESKDDDDNDTSGNIEGDRQNADVNPISRVQGESTTGNIEGTKNDSRVNEDILLLECFADSEEEEAEKLECLDDIDELFDNVEEDVLDNEVEEGEIVEIEIEKSKDKVTYEGSDGLNVPYKFIQDDIILEFSYEGVTNSMDSVEDITTPDDTAQSKIDTNADTTHPVSPKPNE</sequence>
<comment type="caution">
    <text evidence="1">The sequence shown here is derived from an EMBL/GenBank/DDBJ whole genome shotgun (WGS) entry which is preliminary data.</text>
</comment>
<dbReference type="EMBL" id="CM042021">
    <property type="protein sequence ID" value="KAI3819517.1"/>
    <property type="molecule type" value="Genomic_DNA"/>
</dbReference>
<evidence type="ECO:0000313" key="1">
    <source>
        <dbReference type="EMBL" id="KAI3819517.1"/>
    </source>
</evidence>
<reference evidence="2" key="1">
    <citation type="journal article" date="2022" name="Mol. Ecol. Resour.">
        <title>The genomes of chicory, endive, great burdock and yacon provide insights into Asteraceae palaeo-polyploidization history and plant inulin production.</title>
        <authorList>
            <person name="Fan W."/>
            <person name="Wang S."/>
            <person name="Wang H."/>
            <person name="Wang A."/>
            <person name="Jiang F."/>
            <person name="Liu H."/>
            <person name="Zhao H."/>
            <person name="Xu D."/>
            <person name="Zhang Y."/>
        </authorList>
    </citation>
    <scope>NUCLEOTIDE SEQUENCE [LARGE SCALE GENOMIC DNA]</scope>
    <source>
        <strain evidence="2">cv. Yunnan</strain>
    </source>
</reference>